<proteinExistence type="predicted"/>
<evidence type="ECO:0008006" key="3">
    <source>
        <dbReference type="Google" id="ProtNLM"/>
    </source>
</evidence>
<dbReference type="SUPFAM" id="SSF50249">
    <property type="entry name" value="Nucleic acid-binding proteins"/>
    <property type="match status" value="1"/>
</dbReference>
<keyword evidence="2" id="KW-1185">Reference proteome</keyword>
<dbReference type="OrthoDB" id="9809878at2"/>
<organism evidence="1 2">
    <name type="scientific">Aphanothece hegewaldii CCALA 016</name>
    <dbReference type="NCBI Taxonomy" id="2107694"/>
    <lineage>
        <taxon>Bacteria</taxon>
        <taxon>Bacillati</taxon>
        <taxon>Cyanobacteriota</taxon>
        <taxon>Cyanophyceae</taxon>
        <taxon>Oscillatoriophycideae</taxon>
        <taxon>Chroococcales</taxon>
        <taxon>Aphanothecaceae</taxon>
        <taxon>Aphanothece</taxon>
    </lineage>
</organism>
<accession>A0A2T1LVL0</accession>
<gene>
    <name evidence="1" type="ORF">C7H19_15130</name>
</gene>
<comment type="caution">
    <text evidence="1">The sequence shown here is derived from an EMBL/GenBank/DDBJ whole genome shotgun (WGS) entry which is preliminary data.</text>
</comment>
<sequence>MKEKTGFIWVKTSQKVFEKQSLKVGDLIKAEGRLSGGQYQDKNGNWQNNLCVFAFSVVFYSEQEEVEEALPTPDAPDSDEIGF</sequence>
<name>A0A2T1LVL0_9CHRO</name>
<protein>
    <recommendedName>
        <fullName evidence="3">Single-stranded DNA-binding protein</fullName>
    </recommendedName>
</protein>
<dbReference type="EMBL" id="PXOH01000017">
    <property type="protein sequence ID" value="PSF35757.1"/>
    <property type="molecule type" value="Genomic_DNA"/>
</dbReference>
<dbReference type="AlphaFoldDB" id="A0A2T1LVL0"/>
<dbReference type="Gene3D" id="2.40.50.140">
    <property type="entry name" value="Nucleic acid-binding proteins"/>
    <property type="match status" value="1"/>
</dbReference>
<dbReference type="Proteomes" id="UP000239001">
    <property type="component" value="Unassembled WGS sequence"/>
</dbReference>
<dbReference type="RefSeq" id="WP_106457722.1">
    <property type="nucleotide sequence ID" value="NZ_PXOH01000017.1"/>
</dbReference>
<reference evidence="1 2" key="1">
    <citation type="submission" date="2018-03" db="EMBL/GenBank/DDBJ databases">
        <title>The ancient ancestry and fast evolution of plastids.</title>
        <authorList>
            <person name="Moore K.R."/>
            <person name="Magnabosco C."/>
            <person name="Momper L."/>
            <person name="Gold D.A."/>
            <person name="Bosak T."/>
            <person name="Fournier G.P."/>
        </authorList>
    </citation>
    <scope>NUCLEOTIDE SEQUENCE [LARGE SCALE GENOMIC DNA]</scope>
    <source>
        <strain evidence="1 2">CCALA 016</strain>
    </source>
</reference>
<evidence type="ECO:0000313" key="1">
    <source>
        <dbReference type="EMBL" id="PSF35757.1"/>
    </source>
</evidence>
<reference evidence="1 2" key="2">
    <citation type="submission" date="2018-03" db="EMBL/GenBank/DDBJ databases">
        <authorList>
            <person name="Keele B.F."/>
        </authorList>
    </citation>
    <scope>NUCLEOTIDE SEQUENCE [LARGE SCALE GENOMIC DNA]</scope>
    <source>
        <strain evidence="1 2">CCALA 016</strain>
    </source>
</reference>
<evidence type="ECO:0000313" key="2">
    <source>
        <dbReference type="Proteomes" id="UP000239001"/>
    </source>
</evidence>
<dbReference type="InterPro" id="IPR012340">
    <property type="entry name" value="NA-bd_OB-fold"/>
</dbReference>